<accession>A0A9X1DEY4</accession>
<feature type="compositionally biased region" description="Basic and acidic residues" evidence="1">
    <location>
        <begin position="105"/>
        <end position="121"/>
    </location>
</feature>
<dbReference type="EMBL" id="JAHGAW010000012">
    <property type="protein sequence ID" value="MBT2188708.1"/>
    <property type="molecule type" value="Genomic_DNA"/>
</dbReference>
<feature type="compositionally biased region" description="Pro residues" evidence="1">
    <location>
        <begin position="127"/>
        <end position="147"/>
    </location>
</feature>
<protein>
    <submittedName>
        <fullName evidence="2">Uncharacterized protein</fullName>
    </submittedName>
</protein>
<sequence length="147" mass="15253">MRRALTLALLVALAGCGSTTRLRPTEGMSAVPKAAAADRIETAAELMTPSTQAQPDRQADLLTRSVERQDDPFALPPGPNSGRAALRGGGEGPSSVPKPTNTAQDRNDTREGMPRSINPDDDRPDDPNAPPPNAATPTPAPPGNSAQ</sequence>
<dbReference type="AlphaFoldDB" id="A0A9X1DEY4"/>
<name>A0A9X1DEY4_9SPHN</name>
<organism evidence="2 3">
    <name type="scientific">Sphingobium nicotianae</name>
    <dbReference type="NCBI Taxonomy" id="2782607"/>
    <lineage>
        <taxon>Bacteria</taxon>
        <taxon>Pseudomonadati</taxon>
        <taxon>Pseudomonadota</taxon>
        <taxon>Alphaproteobacteria</taxon>
        <taxon>Sphingomonadales</taxon>
        <taxon>Sphingomonadaceae</taxon>
        <taxon>Sphingobium</taxon>
    </lineage>
</organism>
<evidence type="ECO:0000313" key="2">
    <source>
        <dbReference type="EMBL" id="MBT2188708.1"/>
    </source>
</evidence>
<evidence type="ECO:0000313" key="3">
    <source>
        <dbReference type="Proteomes" id="UP001138757"/>
    </source>
</evidence>
<evidence type="ECO:0000256" key="1">
    <source>
        <dbReference type="SAM" id="MobiDB-lite"/>
    </source>
</evidence>
<dbReference type="PROSITE" id="PS51257">
    <property type="entry name" value="PROKAR_LIPOPROTEIN"/>
    <property type="match status" value="1"/>
</dbReference>
<reference evidence="2" key="1">
    <citation type="submission" date="2021-05" db="EMBL/GenBank/DDBJ databases">
        <title>Genome of Sphingobium sp. strain.</title>
        <authorList>
            <person name="Fan R."/>
        </authorList>
    </citation>
    <scope>NUCLEOTIDE SEQUENCE</scope>
    <source>
        <strain evidence="2">H33</strain>
    </source>
</reference>
<keyword evidence="3" id="KW-1185">Reference proteome</keyword>
<comment type="caution">
    <text evidence="2">The sequence shown here is derived from an EMBL/GenBank/DDBJ whole genome shotgun (WGS) entry which is preliminary data.</text>
</comment>
<gene>
    <name evidence="2" type="ORF">KK488_17280</name>
</gene>
<proteinExistence type="predicted"/>
<feature type="region of interest" description="Disordered" evidence="1">
    <location>
        <begin position="64"/>
        <end position="147"/>
    </location>
</feature>
<dbReference type="RefSeq" id="WP_214624962.1">
    <property type="nucleotide sequence ID" value="NZ_JAHGAW010000012.1"/>
</dbReference>
<dbReference type="Proteomes" id="UP001138757">
    <property type="component" value="Unassembled WGS sequence"/>
</dbReference>